<name>A0ABR2RXC6_9ROSI</name>
<keyword evidence="3" id="KW-1185">Reference proteome</keyword>
<organism evidence="2 3">
    <name type="scientific">Hibiscus sabdariffa</name>
    <name type="common">roselle</name>
    <dbReference type="NCBI Taxonomy" id="183260"/>
    <lineage>
        <taxon>Eukaryota</taxon>
        <taxon>Viridiplantae</taxon>
        <taxon>Streptophyta</taxon>
        <taxon>Embryophyta</taxon>
        <taxon>Tracheophyta</taxon>
        <taxon>Spermatophyta</taxon>
        <taxon>Magnoliopsida</taxon>
        <taxon>eudicotyledons</taxon>
        <taxon>Gunneridae</taxon>
        <taxon>Pentapetalae</taxon>
        <taxon>rosids</taxon>
        <taxon>malvids</taxon>
        <taxon>Malvales</taxon>
        <taxon>Malvaceae</taxon>
        <taxon>Malvoideae</taxon>
        <taxon>Hibiscus</taxon>
    </lineage>
</organism>
<sequence>MDGRRLERFKGRLAAGDVNGIGVSGVCEPPGGFLTSIFRCNQLCWNVVQEIEAACVPGLSVTQQGTSGQGTSSLILHIRELIGRDWKVNFQHVSREGYKVANGMARAAQLDGFGVGLFTQPPGDVLPLFQKDRDGLVLP</sequence>
<protein>
    <recommendedName>
        <fullName evidence="1">RNase H type-1 domain-containing protein</fullName>
    </recommendedName>
</protein>
<accession>A0ABR2RXC6</accession>
<evidence type="ECO:0000313" key="3">
    <source>
        <dbReference type="Proteomes" id="UP001396334"/>
    </source>
</evidence>
<comment type="caution">
    <text evidence="2">The sequence shown here is derived from an EMBL/GenBank/DDBJ whole genome shotgun (WGS) entry which is preliminary data.</text>
</comment>
<gene>
    <name evidence="2" type="ORF">V6N11_079959</name>
</gene>
<reference evidence="2 3" key="1">
    <citation type="journal article" date="2024" name="G3 (Bethesda)">
        <title>Genome assembly of Hibiscus sabdariffa L. provides insights into metabolisms of medicinal natural products.</title>
        <authorList>
            <person name="Kim T."/>
        </authorList>
    </citation>
    <scope>NUCLEOTIDE SEQUENCE [LARGE SCALE GENOMIC DNA]</scope>
    <source>
        <strain evidence="2">TK-2024</strain>
        <tissue evidence="2">Old leaves</tissue>
    </source>
</reference>
<dbReference type="Proteomes" id="UP001396334">
    <property type="component" value="Unassembled WGS sequence"/>
</dbReference>
<evidence type="ECO:0000313" key="2">
    <source>
        <dbReference type="EMBL" id="KAK9017480.1"/>
    </source>
</evidence>
<feature type="domain" description="RNase H type-1" evidence="1">
    <location>
        <begin position="67"/>
        <end position="107"/>
    </location>
</feature>
<proteinExistence type="predicted"/>
<evidence type="ECO:0000259" key="1">
    <source>
        <dbReference type="Pfam" id="PF13456"/>
    </source>
</evidence>
<dbReference type="InterPro" id="IPR002156">
    <property type="entry name" value="RNaseH_domain"/>
</dbReference>
<dbReference type="EMBL" id="JBBPBN010000020">
    <property type="protein sequence ID" value="KAK9017480.1"/>
    <property type="molecule type" value="Genomic_DNA"/>
</dbReference>
<dbReference type="Pfam" id="PF13456">
    <property type="entry name" value="RVT_3"/>
    <property type="match status" value="1"/>
</dbReference>